<dbReference type="InterPro" id="IPR017437">
    <property type="entry name" value="ATP-NAD_kinase_PpnK-typ_C"/>
</dbReference>
<name>A0ABD5PDG3_9EURY</name>
<dbReference type="Gene3D" id="2.60.200.30">
    <property type="entry name" value="Probable inorganic polyphosphate/atp-NAD kinase, domain 2"/>
    <property type="match status" value="1"/>
</dbReference>
<dbReference type="Pfam" id="PF20143">
    <property type="entry name" value="NAD_kinase_C"/>
    <property type="match status" value="1"/>
</dbReference>
<dbReference type="AlphaFoldDB" id="A0ABD5PDG3"/>
<sequence>MNVALRGDDGRLADAVAAGGGRVVDGPDADLVLAVGAESVAEAARADAERPVLPVDADAGRYGVTTAELAGSDAEGALDTLLAGEWRTVDHPTASVHVADEPVTEAALDTLLVTTEPARISEYAVRFGGEAVTSFRADGVVVATPLGSGGYARAAGGPLLAPDAGMSVVPVSAFATRRDCWVAGDDVTLTVERDEGDVSLVVDGRSVRPVDPGERVTVSPDAQATLVHAPDLRPGSSGRGDWKNSNDSSSE</sequence>
<organism evidence="2 3">
    <name type="scientific">Halobium salinum</name>
    <dbReference type="NCBI Taxonomy" id="1364940"/>
    <lineage>
        <taxon>Archaea</taxon>
        <taxon>Methanobacteriati</taxon>
        <taxon>Methanobacteriota</taxon>
        <taxon>Stenosarchaea group</taxon>
        <taxon>Halobacteria</taxon>
        <taxon>Halobacteriales</taxon>
        <taxon>Haloferacaceae</taxon>
        <taxon>Halobium</taxon>
    </lineage>
</organism>
<dbReference type="PANTHER" id="PTHR20275">
    <property type="entry name" value="NAD KINASE"/>
    <property type="match status" value="1"/>
</dbReference>
<dbReference type="Proteomes" id="UP001595921">
    <property type="component" value="Unassembled WGS sequence"/>
</dbReference>
<dbReference type="RefSeq" id="WP_267623415.1">
    <property type="nucleotide sequence ID" value="NZ_JAODIW010000008.1"/>
</dbReference>
<accession>A0ABD5PDG3</accession>
<dbReference type="SUPFAM" id="SSF111331">
    <property type="entry name" value="NAD kinase/diacylglycerol kinase-like"/>
    <property type="match status" value="1"/>
</dbReference>
<evidence type="ECO:0000313" key="3">
    <source>
        <dbReference type="Proteomes" id="UP001595921"/>
    </source>
</evidence>
<dbReference type="PANTHER" id="PTHR20275:SF0">
    <property type="entry name" value="NAD KINASE"/>
    <property type="match status" value="1"/>
</dbReference>
<evidence type="ECO:0000313" key="2">
    <source>
        <dbReference type="EMBL" id="MFC4358768.1"/>
    </source>
</evidence>
<comment type="caution">
    <text evidence="2">The sequence shown here is derived from an EMBL/GenBank/DDBJ whole genome shotgun (WGS) entry which is preliminary data.</text>
</comment>
<reference evidence="2 3" key="1">
    <citation type="journal article" date="2019" name="Int. J. Syst. Evol. Microbiol.">
        <title>The Global Catalogue of Microorganisms (GCM) 10K type strain sequencing project: providing services to taxonomists for standard genome sequencing and annotation.</title>
        <authorList>
            <consortium name="The Broad Institute Genomics Platform"/>
            <consortium name="The Broad Institute Genome Sequencing Center for Infectious Disease"/>
            <person name="Wu L."/>
            <person name="Ma J."/>
        </authorList>
    </citation>
    <scope>NUCLEOTIDE SEQUENCE [LARGE SCALE GENOMIC DNA]</scope>
    <source>
        <strain evidence="2 3">CGMCC 1.12553</strain>
    </source>
</reference>
<evidence type="ECO:0000256" key="1">
    <source>
        <dbReference type="SAM" id="MobiDB-lite"/>
    </source>
</evidence>
<keyword evidence="3" id="KW-1185">Reference proteome</keyword>
<feature type="region of interest" description="Disordered" evidence="1">
    <location>
        <begin position="209"/>
        <end position="251"/>
    </location>
</feature>
<evidence type="ECO:0008006" key="4">
    <source>
        <dbReference type="Google" id="ProtNLM"/>
    </source>
</evidence>
<protein>
    <recommendedName>
        <fullName evidence="4">ATP-NAD kinase</fullName>
    </recommendedName>
</protein>
<dbReference type="InterPro" id="IPR016064">
    <property type="entry name" value="NAD/diacylglycerol_kinase_sf"/>
</dbReference>
<dbReference type="EMBL" id="JBHSDS010000006">
    <property type="protein sequence ID" value="MFC4358768.1"/>
    <property type="molecule type" value="Genomic_DNA"/>
</dbReference>
<proteinExistence type="predicted"/>
<gene>
    <name evidence="2" type="ORF">ACFO0N_12525</name>
</gene>